<organism evidence="1 2">
    <name type="scientific">Rhizobium phage RHph_TM30</name>
    <dbReference type="NCBI Taxonomy" id="2509764"/>
    <lineage>
        <taxon>Viruses</taxon>
        <taxon>Duplodnaviria</taxon>
        <taxon>Heunggongvirae</taxon>
        <taxon>Uroviricota</taxon>
        <taxon>Caudoviricetes</taxon>
        <taxon>Kleczkowskaviridae</taxon>
        <taxon>Cuauhnahuacvirus</taxon>
        <taxon>Cuauhnahuacvirus TM30</taxon>
    </lineage>
</organism>
<keyword evidence="2" id="KW-1185">Reference proteome</keyword>
<gene>
    <name evidence="1" type="ORF">EVB93_125</name>
</gene>
<proteinExistence type="predicted"/>
<sequence length="65" mass="7839">MIKIYIQRIGSQSGDHLIQEIPEEIKIKDCHVDLERLFQSVYNLGRRDERDEINSDLIQLMNRRR</sequence>
<reference evidence="1 2" key="1">
    <citation type="submission" date="2020-01" db="EMBL/GenBank/DDBJ databases">
        <title>Patterns of diversity and host range of bacteriophage communities associated with bean-nodulatin bacteria.</title>
        <authorList>
            <person name="Vann Cauwenberghe J."/>
            <person name="Santamaria R.I."/>
            <person name="Bustos P."/>
            <person name="Juarez S."/>
            <person name="Gonzalez V."/>
        </authorList>
    </citation>
    <scope>NUCLEOTIDE SEQUENCE [LARGE SCALE GENOMIC DNA]</scope>
</reference>
<name>A0A7S5R502_9CAUD</name>
<evidence type="ECO:0000313" key="1">
    <source>
        <dbReference type="EMBL" id="QIG71232.1"/>
    </source>
</evidence>
<protein>
    <submittedName>
        <fullName evidence="1">Uncharacterized protein</fullName>
    </submittedName>
</protein>
<dbReference type="Proteomes" id="UP000629603">
    <property type="component" value="Segment"/>
</dbReference>
<evidence type="ECO:0000313" key="2">
    <source>
        <dbReference type="Proteomes" id="UP000629603"/>
    </source>
</evidence>
<accession>A0A7S5R502</accession>
<dbReference type="EMBL" id="MN988521">
    <property type="protein sequence ID" value="QIG71232.1"/>
    <property type="molecule type" value="Genomic_DNA"/>
</dbReference>